<dbReference type="Pfam" id="PF00225">
    <property type="entry name" value="Kinesin"/>
    <property type="match status" value="1"/>
</dbReference>
<accession>A0A7L1QX76</accession>
<gene>
    <name evidence="8" type="primary">Kif12</name>
    <name evidence="8" type="ORF">CISJUN_R09139</name>
</gene>
<organism evidence="8 9">
    <name type="scientific">Cisticola juncidis</name>
    <dbReference type="NCBI Taxonomy" id="52622"/>
    <lineage>
        <taxon>Eukaryota</taxon>
        <taxon>Metazoa</taxon>
        <taxon>Chordata</taxon>
        <taxon>Craniata</taxon>
        <taxon>Vertebrata</taxon>
        <taxon>Euteleostomi</taxon>
        <taxon>Archelosauria</taxon>
        <taxon>Archosauria</taxon>
        <taxon>Dinosauria</taxon>
        <taxon>Saurischia</taxon>
        <taxon>Theropoda</taxon>
        <taxon>Coelurosauria</taxon>
        <taxon>Aves</taxon>
        <taxon>Neognathae</taxon>
        <taxon>Neoaves</taxon>
        <taxon>Telluraves</taxon>
        <taxon>Australaves</taxon>
        <taxon>Passeriformes</taxon>
        <taxon>Sylvioidea</taxon>
        <taxon>Cisticolidae</taxon>
        <taxon>Cisticola</taxon>
    </lineage>
</organism>
<dbReference type="InterPro" id="IPR027417">
    <property type="entry name" value="P-loop_NTPase"/>
</dbReference>
<dbReference type="CDD" id="cd00106">
    <property type="entry name" value="KISc"/>
    <property type="match status" value="1"/>
</dbReference>
<protein>
    <recommendedName>
        <fullName evidence="6">Kinesin-like protein</fullName>
    </recommendedName>
</protein>
<evidence type="ECO:0000256" key="6">
    <source>
        <dbReference type="RuleBase" id="RU000394"/>
    </source>
</evidence>
<feature type="domain" description="Kinesin motor" evidence="7">
    <location>
        <begin position="6"/>
        <end position="362"/>
    </location>
</feature>
<proteinExistence type="inferred from homology"/>
<name>A0A7L1QX76_9PASS</name>
<keyword evidence="4" id="KW-0206">Cytoskeleton</keyword>
<evidence type="ECO:0000256" key="3">
    <source>
        <dbReference type="ARBA" id="ARBA00022840"/>
    </source>
</evidence>
<evidence type="ECO:0000256" key="4">
    <source>
        <dbReference type="ARBA" id="ARBA00023212"/>
    </source>
</evidence>
<dbReference type="PANTHER" id="PTHR47969:SF33">
    <property type="entry name" value="KINESIN-LIKE PROTEIN"/>
    <property type="match status" value="1"/>
</dbReference>
<dbReference type="GO" id="GO:0003777">
    <property type="term" value="F:microtubule motor activity"/>
    <property type="evidence" value="ECO:0007669"/>
    <property type="project" value="InterPro"/>
</dbReference>
<dbReference type="InterPro" id="IPR001752">
    <property type="entry name" value="Kinesin_motor_dom"/>
</dbReference>
<dbReference type="SMART" id="SM00129">
    <property type="entry name" value="KISc"/>
    <property type="match status" value="1"/>
</dbReference>
<evidence type="ECO:0000259" key="7">
    <source>
        <dbReference type="PROSITE" id="PS50067"/>
    </source>
</evidence>
<dbReference type="InterPro" id="IPR036961">
    <property type="entry name" value="Kinesin_motor_dom_sf"/>
</dbReference>
<comment type="subcellular location">
    <subcellularLocation>
        <location evidence="1">Cytoplasm</location>
        <location evidence="1">Cytoskeleton</location>
    </subcellularLocation>
</comment>
<keyword evidence="4" id="KW-0963">Cytoplasm</keyword>
<dbReference type="Proteomes" id="UP000546986">
    <property type="component" value="Unassembled WGS sequence"/>
</dbReference>
<dbReference type="GO" id="GO:0007052">
    <property type="term" value="P:mitotic spindle organization"/>
    <property type="evidence" value="ECO:0007669"/>
    <property type="project" value="TreeGrafter"/>
</dbReference>
<dbReference type="PRINTS" id="PR00380">
    <property type="entry name" value="KINESINHEAVY"/>
</dbReference>
<comment type="similarity">
    <text evidence="5 6">Belongs to the TRAFAC class myosin-kinesin ATPase superfamily. Kinesin family.</text>
</comment>
<dbReference type="Gene3D" id="3.40.850.10">
    <property type="entry name" value="Kinesin motor domain"/>
    <property type="match status" value="1"/>
</dbReference>
<evidence type="ECO:0000313" key="8">
    <source>
        <dbReference type="EMBL" id="NXO28456.1"/>
    </source>
</evidence>
<keyword evidence="5 6" id="KW-0505">Motor protein</keyword>
<dbReference type="PROSITE" id="PS00411">
    <property type="entry name" value="KINESIN_MOTOR_1"/>
    <property type="match status" value="1"/>
</dbReference>
<feature type="non-terminal residue" evidence="8">
    <location>
        <position position="1"/>
    </location>
</feature>
<dbReference type="AlphaFoldDB" id="A0A7L1QX76"/>
<dbReference type="GO" id="GO:0007018">
    <property type="term" value="P:microtubule-based movement"/>
    <property type="evidence" value="ECO:0007669"/>
    <property type="project" value="InterPro"/>
</dbReference>
<dbReference type="GO" id="GO:0005874">
    <property type="term" value="C:microtubule"/>
    <property type="evidence" value="ECO:0007669"/>
    <property type="project" value="UniProtKB-KW"/>
</dbReference>
<sequence>EGRETRLRVVLRVRPLTCTETRRGDQQVVHSLGDGAVHVSAARHDATFGFSAVFDAGASQEAVFEGSGMRQLVELAMDGFSCTVFAFGQTGSGKTYTLMGPLAQSYSQPASPALLGLMQRSFTCLLEQSRSRGSDLALSASYLEIYNEQIRDLLSPGPPCALPLRWSKTRGFYVENQLSVEFESLEAIVSLLLQGSQRRRTSAHALNRHSSRSHALLTIHVRNRAVSAHPAPGEGWGAQGSERGPTWVLQAGACPSKQGTLCFVDLAGSERVKETGSSGELSLEANSINRSLLALGHCISLLAKPRGKRTHIPYRDSKLTRLLARSLGGSGITLMVACISPSSRCLSETLSTLHYASRARRVTTRP</sequence>
<dbReference type="GO" id="GO:0008017">
    <property type="term" value="F:microtubule binding"/>
    <property type="evidence" value="ECO:0007669"/>
    <property type="project" value="InterPro"/>
</dbReference>
<keyword evidence="3 5" id="KW-0067">ATP-binding</keyword>
<dbReference type="EMBL" id="VXBR01008357">
    <property type="protein sequence ID" value="NXO28456.1"/>
    <property type="molecule type" value="Genomic_DNA"/>
</dbReference>
<keyword evidence="6" id="KW-0493">Microtubule</keyword>
<dbReference type="SUPFAM" id="SSF52540">
    <property type="entry name" value="P-loop containing nucleoside triphosphate hydrolases"/>
    <property type="match status" value="1"/>
</dbReference>
<comment type="caution">
    <text evidence="8">The sequence shown here is derived from an EMBL/GenBank/DDBJ whole genome shotgun (WGS) entry which is preliminary data.</text>
</comment>
<dbReference type="PANTHER" id="PTHR47969">
    <property type="entry name" value="CHROMOSOME-ASSOCIATED KINESIN KIF4A-RELATED"/>
    <property type="match status" value="1"/>
</dbReference>
<evidence type="ECO:0000256" key="5">
    <source>
        <dbReference type="PROSITE-ProRule" id="PRU00283"/>
    </source>
</evidence>
<dbReference type="GO" id="GO:0005524">
    <property type="term" value="F:ATP binding"/>
    <property type="evidence" value="ECO:0007669"/>
    <property type="project" value="UniProtKB-UniRule"/>
</dbReference>
<keyword evidence="2 5" id="KW-0547">Nucleotide-binding</keyword>
<evidence type="ECO:0000256" key="2">
    <source>
        <dbReference type="ARBA" id="ARBA00022741"/>
    </source>
</evidence>
<evidence type="ECO:0000256" key="1">
    <source>
        <dbReference type="ARBA" id="ARBA00004245"/>
    </source>
</evidence>
<dbReference type="PROSITE" id="PS50067">
    <property type="entry name" value="KINESIN_MOTOR_2"/>
    <property type="match status" value="1"/>
</dbReference>
<feature type="binding site" evidence="5">
    <location>
        <begin position="88"/>
        <end position="95"/>
    </location>
    <ligand>
        <name>ATP</name>
        <dbReference type="ChEBI" id="CHEBI:30616"/>
    </ligand>
</feature>
<feature type="non-terminal residue" evidence="8">
    <location>
        <position position="366"/>
    </location>
</feature>
<dbReference type="InterPro" id="IPR019821">
    <property type="entry name" value="Kinesin_motor_CS"/>
</dbReference>
<dbReference type="GO" id="GO:0005875">
    <property type="term" value="C:microtubule associated complex"/>
    <property type="evidence" value="ECO:0007669"/>
    <property type="project" value="TreeGrafter"/>
</dbReference>
<dbReference type="GO" id="GO:0051231">
    <property type="term" value="P:spindle elongation"/>
    <property type="evidence" value="ECO:0007669"/>
    <property type="project" value="TreeGrafter"/>
</dbReference>
<keyword evidence="9" id="KW-1185">Reference proteome</keyword>
<evidence type="ECO:0000313" key="9">
    <source>
        <dbReference type="Proteomes" id="UP000546986"/>
    </source>
</evidence>
<dbReference type="InterPro" id="IPR027640">
    <property type="entry name" value="Kinesin-like_fam"/>
</dbReference>
<reference evidence="8 9" key="1">
    <citation type="submission" date="2019-09" db="EMBL/GenBank/DDBJ databases">
        <title>Bird 10,000 Genomes (B10K) Project - Family phase.</title>
        <authorList>
            <person name="Zhang G."/>
        </authorList>
    </citation>
    <scope>NUCLEOTIDE SEQUENCE [LARGE SCALE GENOMIC DNA]</scope>
    <source>
        <strain evidence="8">B10K-DU-002-30</strain>
        <tissue evidence="8">Muscle</tissue>
    </source>
</reference>